<organism evidence="2 3">
    <name type="scientific">Desulfurispirillum indicum (strain ATCC BAA-1389 / DSM 22839 / S5)</name>
    <dbReference type="NCBI Taxonomy" id="653733"/>
    <lineage>
        <taxon>Bacteria</taxon>
        <taxon>Pseudomonadati</taxon>
        <taxon>Chrysiogenota</taxon>
        <taxon>Chrysiogenia</taxon>
        <taxon>Chrysiogenales</taxon>
        <taxon>Chrysiogenaceae</taxon>
        <taxon>Desulfurispirillum</taxon>
    </lineage>
</organism>
<dbReference type="eggNOG" id="COG4804">
    <property type="taxonomic scope" value="Bacteria"/>
</dbReference>
<dbReference type="GO" id="GO:0004519">
    <property type="term" value="F:endonuclease activity"/>
    <property type="evidence" value="ECO:0007669"/>
    <property type="project" value="InterPro"/>
</dbReference>
<sequence>MKTEFTNWMVRFENKSQNTAYQYAQSIDKISRHHSEMTKEYYDLYTSTDLLKIKGIAVEYGIGGKYSDFGNYGNGTVRNAIATYVRFLEKKNIGKEINKIDSDDIELMKETNQALKENNLNGINFTYERDLQSSLILQAEQLFPSYRIFGQNKEGIEYNIEGKRIDLLLEHKSEDKLLVTELKAGVADFKVFGQISMYLGLLSKKYPEKEINGVIIASEIDESLINATLTTKRITLKTYKMQLMLEEI</sequence>
<dbReference type="InterPro" id="IPR048301">
    <property type="entry name" value="NucS_C"/>
</dbReference>
<keyword evidence="3" id="KW-1185">Reference proteome</keyword>
<evidence type="ECO:0000313" key="2">
    <source>
        <dbReference type="EMBL" id="ADU67092.1"/>
    </source>
</evidence>
<reference evidence="2 3" key="1">
    <citation type="submission" date="2010-12" db="EMBL/GenBank/DDBJ databases">
        <title>Complete sequence of Desulfurispirillum indicum S5.</title>
        <authorList>
            <consortium name="US DOE Joint Genome Institute"/>
            <person name="Lucas S."/>
            <person name="Copeland A."/>
            <person name="Lapidus A."/>
            <person name="Cheng J.-F."/>
            <person name="Goodwin L."/>
            <person name="Pitluck S."/>
            <person name="Chertkov O."/>
            <person name="Held B."/>
            <person name="Detter J.C."/>
            <person name="Han C."/>
            <person name="Tapia R."/>
            <person name="Land M."/>
            <person name="Hauser L."/>
            <person name="Kyrpides N."/>
            <person name="Ivanova N."/>
            <person name="Mikhailova N."/>
            <person name="Haggblom M."/>
            <person name="Rauschenbach I."/>
            <person name="Bini E."/>
            <person name="Woyke T."/>
        </authorList>
    </citation>
    <scope>NUCLEOTIDE SEQUENCE [LARGE SCALE GENOMIC DNA]</scope>
    <source>
        <strain evidence="3">ATCC BAA-1389 / DSM 22839 / S5</strain>
    </source>
</reference>
<dbReference type="EMBL" id="CP002432">
    <property type="protein sequence ID" value="ADU67092.1"/>
    <property type="molecule type" value="Genomic_DNA"/>
</dbReference>
<dbReference type="Proteomes" id="UP000002572">
    <property type="component" value="Chromosome"/>
</dbReference>
<protein>
    <recommendedName>
        <fullName evidence="1">Endonuclease NucS C-terminal domain-containing protein</fullName>
    </recommendedName>
</protein>
<evidence type="ECO:0000259" key="1">
    <source>
        <dbReference type="Pfam" id="PF01939"/>
    </source>
</evidence>
<proteinExistence type="predicted"/>
<dbReference type="KEGG" id="din:Selin_2377"/>
<dbReference type="Gene3D" id="3.40.1350.10">
    <property type="match status" value="1"/>
</dbReference>
<dbReference type="AlphaFoldDB" id="E6W4L9"/>
<accession>E6W4L9</accession>
<feature type="domain" description="Endonuclease NucS C-terminal" evidence="1">
    <location>
        <begin position="157"/>
        <end position="223"/>
    </location>
</feature>
<dbReference type="InParanoid" id="E6W4L9"/>
<evidence type="ECO:0000313" key="3">
    <source>
        <dbReference type="Proteomes" id="UP000002572"/>
    </source>
</evidence>
<dbReference type="RefSeq" id="WP_013506965.1">
    <property type="nucleotide sequence ID" value="NC_014836.1"/>
</dbReference>
<gene>
    <name evidence="2" type="ordered locus">Selin_2377</name>
</gene>
<dbReference type="Pfam" id="PF01939">
    <property type="entry name" value="NucS_C"/>
    <property type="match status" value="1"/>
</dbReference>
<dbReference type="HOGENOM" id="CLU_1029093_0_0_0"/>
<dbReference type="InterPro" id="IPR011856">
    <property type="entry name" value="tRNA_endonuc-like_dom_sf"/>
</dbReference>
<dbReference type="GO" id="GO:0003676">
    <property type="term" value="F:nucleic acid binding"/>
    <property type="evidence" value="ECO:0007669"/>
    <property type="project" value="InterPro"/>
</dbReference>
<name>E6W4L9_DESIS</name>